<evidence type="ECO:0000313" key="1">
    <source>
        <dbReference type="EMBL" id="KAK8942718.1"/>
    </source>
</evidence>
<evidence type="ECO:0000313" key="2">
    <source>
        <dbReference type="Proteomes" id="UP001418222"/>
    </source>
</evidence>
<dbReference type="Proteomes" id="UP001418222">
    <property type="component" value="Unassembled WGS sequence"/>
</dbReference>
<protein>
    <submittedName>
        <fullName evidence="1">Uncharacterized protein</fullName>
    </submittedName>
</protein>
<organism evidence="1 2">
    <name type="scientific">Platanthera zijinensis</name>
    <dbReference type="NCBI Taxonomy" id="2320716"/>
    <lineage>
        <taxon>Eukaryota</taxon>
        <taxon>Viridiplantae</taxon>
        <taxon>Streptophyta</taxon>
        <taxon>Embryophyta</taxon>
        <taxon>Tracheophyta</taxon>
        <taxon>Spermatophyta</taxon>
        <taxon>Magnoliopsida</taxon>
        <taxon>Liliopsida</taxon>
        <taxon>Asparagales</taxon>
        <taxon>Orchidaceae</taxon>
        <taxon>Orchidoideae</taxon>
        <taxon>Orchideae</taxon>
        <taxon>Orchidinae</taxon>
        <taxon>Platanthera</taxon>
    </lineage>
</organism>
<accession>A0AAP0G7I5</accession>
<dbReference type="EMBL" id="JBBWWQ010000007">
    <property type="protein sequence ID" value="KAK8942718.1"/>
    <property type="molecule type" value="Genomic_DNA"/>
</dbReference>
<proteinExistence type="predicted"/>
<gene>
    <name evidence="1" type="ORF">KSP39_PZI008770</name>
</gene>
<comment type="caution">
    <text evidence="1">The sequence shown here is derived from an EMBL/GenBank/DDBJ whole genome shotgun (WGS) entry which is preliminary data.</text>
</comment>
<sequence length="118" mass="13358">MAPKVEDNVNEGYELVRAAFDTAAPKFKQVISLIAENGLEFLVSEPTKIWKKEVLEFYTSASVDSFGLKIKSTAHGTKVKLTLRNLRQILQLPSLRMKKRFQPLRQGRLSNGVGWIQP</sequence>
<dbReference type="AlphaFoldDB" id="A0AAP0G7I5"/>
<reference evidence="1 2" key="1">
    <citation type="journal article" date="2022" name="Nat. Plants">
        <title>Genomes of leafy and leafless Platanthera orchids illuminate the evolution of mycoheterotrophy.</title>
        <authorList>
            <person name="Li M.H."/>
            <person name="Liu K.W."/>
            <person name="Li Z."/>
            <person name="Lu H.C."/>
            <person name="Ye Q.L."/>
            <person name="Zhang D."/>
            <person name="Wang J.Y."/>
            <person name="Li Y.F."/>
            <person name="Zhong Z.M."/>
            <person name="Liu X."/>
            <person name="Yu X."/>
            <person name="Liu D.K."/>
            <person name="Tu X.D."/>
            <person name="Liu B."/>
            <person name="Hao Y."/>
            <person name="Liao X.Y."/>
            <person name="Jiang Y.T."/>
            <person name="Sun W.H."/>
            <person name="Chen J."/>
            <person name="Chen Y.Q."/>
            <person name="Ai Y."/>
            <person name="Zhai J.W."/>
            <person name="Wu S.S."/>
            <person name="Zhou Z."/>
            <person name="Hsiao Y.Y."/>
            <person name="Wu W.L."/>
            <person name="Chen Y.Y."/>
            <person name="Lin Y.F."/>
            <person name="Hsu J.L."/>
            <person name="Li C.Y."/>
            <person name="Wang Z.W."/>
            <person name="Zhao X."/>
            <person name="Zhong W.Y."/>
            <person name="Ma X.K."/>
            <person name="Ma L."/>
            <person name="Huang J."/>
            <person name="Chen G.Z."/>
            <person name="Huang M.Z."/>
            <person name="Huang L."/>
            <person name="Peng D.H."/>
            <person name="Luo Y.B."/>
            <person name="Zou S.Q."/>
            <person name="Chen S.P."/>
            <person name="Lan S."/>
            <person name="Tsai W.C."/>
            <person name="Van de Peer Y."/>
            <person name="Liu Z.J."/>
        </authorList>
    </citation>
    <scope>NUCLEOTIDE SEQUENCE [LARGE SCALE GENOMIC DNA]</scope>
    <source>
        <strain evidence="1">Lor287</strain>
    </source>
</reference>
<name>A0AAP0G7I5_9ASPA</name>
<keyword evidence="2" id="KW-1185">Reference proteome</keyword>